<dbReference type="PANTHER" id="PTHR39398">
    <property type="entry name" value="YALI0F14311P"/>
    <property type="match status" value="1"/>
</dbReference>
<feature type="region of interest" description="Disordered" evidence="1">
    <location>
        <begin position="1"/>
        <end position="69"/>
    </location>
</feature>
<dbReference type="OrthoDB" id="2100128at2759"/>
<evidence type="ECO:0000256" key="1">
    <source>
        <dbReference type="SAM" id="MobiDB-lite"/>
    </source>
</evidence>
<dbReference type="AlphaFoldDB" id="A0A238FF31"/>
<reference evidence="3" key="1">
    <citation type="submission" date="2016-09" db="EMBL/GenBank/DDBJ databases">
        <authorList>
            <person name="Jeantristanb JTB J.-T."/>
            <person name="Ricardo R."/>
        </authorList>
    </citation>
    <scope>NUCLEOTIDE SEQUENCE [LARGE SCALE GENOMIC DNA]</scope>
</reference>
<keyword evidence="3" id="KW-1185">Reference proteome</keyword>
<name>A0A238FF31_9BASI</name>
<sequence length="387" mass="42998">MSNGATPGVWRRGGVVGSNPGNPLNATRDPPSHGRGRGGPSSRARGVGVGRGGFPSSNQSISSHGLSTARASIGRKVDPMELLQSPSRGLNGQVEGVDSLQDPSTQEKFYEWIRAKISKFDTTWNSPISATERPRPHLSPKAQQELGIILLDLRKLREGLTCLRRDDPFALKGRSGSVRIKFWGSWLKLLTALASFLSVRNLSPCLASRIELVRRRDVYYTSLHLLFILSSTKTSPTNLSLASQSVSDGTTAPDHLAFWETWQSLDPSVQHSPSIKSVRFLSGLLLRGDYVRFGKLVSSSRRTSSNLSSKSPVALWDPLQLLLVERFIPFVRTKAWERVSKSYKLKSDLEDWEWLSKVLLFELDGEGGEVGKERCRKWVEEYARVRG</sequence>
<evidence type="ECO:0000313" key="3">
    <source>
        <dbReference type="Proteomes" id="UP000198372"/>
    </source>
</evidence>
<dbReference type="EMBL" id="FMSP01000005">
    <property type="protein sequence ID" value="SCV69686.1"/>
    <property type="molecule type" value="Genomic_DNA"/>
</dbReference>
<evidence type="ECO:0000313" key="2">
    <source>
        <dbReference type="EMBL" id="SCV69686.1"/>
    </source>
</evidence>
<proteinExistence type="predicted"/>
<dbReference type="Proteomes" id="UP000198372">
    <property type="component" value="Unassembled WGS sequence"/>
</dbReference>
<organism evidence="2 3">
    <name type="scientific">Microbotryum intermedium</name>
    <dbReference type="NCBI Taxonomy" id="269621"/>
    <lineage>
        <taxon>Eukaryota</taxon>
        <taxon>Fungi</taxon>
        <taxon>Dikarya</taxon>
        <taxon>Basidiomycota</taxon>
        <taxon>Pucciniomycotina</taxon>
        <taxon>Microbotryomycetes</taxon>
        <taxon>Microbotryales</taxon>
        <taxon>Microbotryaceae</taxon>
        <taxon>Microbotryum</taxon>
    </lineage>
</organism>
<gene>
    <name evidence="2" type="ORF">BQ2448_1080</name>
</gene>
<dbReference type="STRING" id="269621.A0A238FF31"/>
<dbReference type="PANTHER" id="PTHR39398:SF1">
    <property type="entry name" value="CSN8_PSMD8_EIF3K DOMAIN-CONTAINING PROTEIN"/>
    <property type="match status" value="1"/>
</dbReference>
<accession>A0A238FF31</accession>
<feature type="compositionally biased region" description="Polar residues" evidence="1">
    <location>
        <begin position="58"/>
        <end position="69"/>
    </location>
</feature>
<protein>
    <submittedName>
        <fullName evidence="2">BQ2448_1080 protein</fullName>
    </submittedName>
</protein>